<gene>
    <name evidence="3" type="ORF">DCK97_16215</name>
</gene>
<comment type="similarity">
    <text evidence="1">Belongs to the RelE toxin family.</text>
</comment>
<reference evidence="3 4" key="1">
    <citation type="journal article" date="2018" name="Nat. Biotechnol.">
        <title>A standardized bacterial taxonomy based on genome phylogeny substantially revises the tree of life.</title>
        <authorList>
            <person name="Parks D.H."/>
            <person name="Chuvochina M."/>
            <person name="Waite D.W."/>
            <person name="Rinke C."/>
            <person name="Skarshewski A."/>
            <person name="Chaumeil P.A."/>
            <person name="Hugenholtz P."/>
        </authorList>
    </citation>
    <scope>NUCLEOTIDE SEQUENCE [LARGE SCALE GENOMIC DNA]</scope>
    <source>
        <strain evidence="3">UBA8739</strain>
    </source>
</reference>
<dbReference type="InterPro" id="IPR051803">
    <property type="entry name" value="TA_system_RelE-like_toxin"/>
</dbReference>
<evidence type="ECO:0000256" key="2">
    <source>
        <dbReference type="ARBA" id="ARBA00022649"/>
    </source>
</evidence>
<evidence type="ECO:0000256" key="1">
    <source>
        <dbReference type="ARBA" id="ARBA00006226"/>
    </source>
</evidence>
<protein>
    <submittedName>
        <fullName evidence="3">Plasmid stabilization protein</fullName>
    </submittedName>
</protein>
<dbReference type="Pfam" id="PF05016">
    <property type="entry name" value="ParE_toxin"/>
    <property type="match status" value="1"/>
</dbReference>
<dbReference type="PANTHER" id="PTHR33755">
    <property type="entry name" value="TOXIN PARE1-RELATED"/>
    <property type="match status" value="1"/>
</dbReference>
<dbReference type="InterPro" id="IPR007712">
    <property type="entry name" value="RelE/ParE_toxin"/>
</dbReference>
<proteinExistence type="inferred from homology"/>
<dbReference type="EMBL" id="DMAI01000263">
    <property type="protein sequence ID" value="HAE48963.1"/>
    <property type="molecule type" value="Genomic_DNA"/>
</dbReference>
<evidence type="ECO:0000313" key="4">
    <source>
        <dbReference type="Proteomes" id="UP000257706"/>
    </source>
</evidence>
<name>A0A3B9INT6_9PROT</name>
<accession>A0A3B9INT6</accession>
<sequence length="102" mass="11796">MNVAISLAARADLRGIGDYIAAFDPVRGRRFVSALITAVFELGDMPRAFPLLPEFEHRGIRRRSWRGYLIIYRVMQDRVVVLRVLHGARDYNLLLIPDEWIT</sequence>
<dbReference type="InterPro" id="IPR035093">
    <property type="entry name" value="RelE/ParE_toxin_dom_sf"/>
</dbReference>
<dbReference type="AlphaFoldDB" id="A0A3B9INT6"/>
<organism evidence="3 4">
    <name type="scientific">Tistrella mobilis</name>
    <dbReference type="NCBI Taxonomy" id="171437"/>
    <lineage>
        <taxon>Bacteria</taxon>
        <taxon>Pseudomonadati</taxon>
        <taxon>Pseudomonadota</taxon>
        <taxon>Alphaproteobacteria</taxon>
        <taxon>Geminicoccales</taxon>
        <taxon>Geminicoccaceae</taxon>
        <taxon>Tistrella</taxon>
    </lineage>
</organism>
<comment type="caution">
    <text evidence="3">The sequence shown here is derived from an EMBL/GenBank/DDBJ whole genome shotgun (WGS) entry which is preliminary data.</text>
</comment>
<dbReference type="PANTHER" id="PTHR33755:SF6">
    <property type="entry name" value="PLASMID STABILIZATION SYSTEM PROTEIN"/>
    <property type="match status" value="1"/>
</dbReference>
<dbReference type="Gene3D" id="3.30.2310.20">
    <property type="entry name" value="RelE-like"/>
    <property type="match status" value="1"/>
</dbReference>
<keyword evidence="2" id="KW-1277">Toxin-antitoxin system</keyword>
<evidence type="ECO:0000313" key="3">
    <source>
        <dbReference type="EMBL" id="HAE48963.1"/>
    </source>
</evidence>
<dbReference type="Proteomes" id="UP000257706">
    <property type="component" value="Unassembled WGS sequence"/>
</dbReference>